<dbReference type="PROSITE" id="PS51352">
    <property type="entry name" value="THIOREDOXIN_2"/>
    <property type="match status" value="1"/>
</dbReference>
<sequence>MTSLPPSSGPHRLARRAAVAVLLPAVLTGAAACGSPGTVGLSEADSPSAIGDHSAAPSPQEPVTLATLDGDEVTVPGDKPAVMFFFTAGCGSCAKGAEALGKAHAQAADRADFLAVDIDPNETAEQITGLMDYVGAEDVPAASDTDGALSSAYRINALGTLLITTPEGEVTYRQTNPSADEILAALDEADV</sequence>
<evidence type="ECO:0000259" key="4">
    <source>
        <dbReference type="PROSITE" id="PS51352"/>
    </source>
</evidence>
<dbReference type="InterPro" id="IPR013740">
    <property type="entry name" value="Redoxin"/>
</dbReference>
<proteinExistence type="predicted"/>
<evidence type="ECO:0000256" key="2">
    <source>
        <dbReference type="ARBA" id="ARBA00022748"/>
    </source>
</evidence>
<organism evidence="5 6">
    <name type="scientific">Nocardiopsis gilva YIM 90087</name>
    <dbReference type="NCBI Taxonomy" id="1235441"/>
    <lineage>
        <taxon>Bacteria</taxon>
        <taxon>Bacillati</taxon>
        <taxon>Actinomycetota</taxon>
        <taxon>Actinomycetes</taxon>
        <taxon>Streptosporangiales</taxon>
        <taxon>Nocardiopsidaceae</taxon>
        <taxon>Nocardiopsis</taxon>
    </lineage>
</organism>
<dbReference type="GO" id="GO:0017004">
    <property type="term" value="P:cytochrome complex assembly"/>
    <property type="evidence" value="ECO:0007669"/>
    <property type="project" value="UniProtKB-KW"/>
</dbReference>
<protein>
    <recommendedName>
        <fullName evidence="4">Thioredoxin domain-containing protein</fullName>
    </recommendedName>
</protein>
<dbReference type="InterPro" id="IPR017937">
    <property type="entry name" value="Thioredoxin_CS"/>
</dbReference>
<dbReference type="AlphaFoldDB" id="A0A223SCH3"/>
<reference evidence="5 6" key="1">
    <citation type="submission" date="2017-08" db="EMBL/GenBank/DDBJ databases">
        <title>The complete genome sequence of Nocardiopsis gilva YIM 90087.</title>
        <authorList>
            <person name="Yin M."/>
            <person name="Tang S."/>
        </authorList>
    </citation>
    <scope>NUCLEOTIDE SEQUENCE [LARGE SCALE GENOMIC DNA]</scope>
    <source>
        <strain evidence="5 6">YIM 90087</strain>
    </source>
</reference>
<keyword evidence="2" id="KW-0201">Cytochrome c-type biogenesis</keyword>
<comment type="subcellular location">
    <subcellularLocation>
        <location evidence="1">Cell envelope</location>
    </subcellularLocation>
</comment>
<feature type="region of interest" description="Disordered" evidence="3">
    <location>
        <begin position="37"/>
        <end position="60"/>
    </location>
</feature>
<dbReference type="InterPro" id="IPR013766">
    <property type="entry name" value="Thioredoxin_domain"/>
</dbReference>
<dbReference type="GO" id="GO:0016491">
    <property type="term" value="F:oxidoreductase activity"/>
    <property type="evidence" value="ECO:0007669"/>
    <property type="project" value="InterPro"/>
</dbReference>
<dbReference type="OrthoDB" id="4965071at2"/>
<dbReference type="GO" id="GO:0030313">
    <property type="term" value="C:cell envelope"/>
    <property type="evidence" value="ECO:0007669"/>
    <property type="project" value="UniProtKB-SubCell"/>
</dbReference>
<dbReference type="EMBL" id="CP022753">
    <property type="protein sequence ID" value="ASU85871.1"/>
    <property type="molecule type" value="Genomic_DNA"/>
</dbReference>
<evidence type="ECO:0000313" key="6">
    <source>
        <dbReference type="Proteomes" id="UP000215005"/>
    </source>
</evidence>
<dbReference type="InterPro" id="IPR036249">
    <property type="entry name" value="Thioredoxin-like_sf"/>
</dbReference>
<keyword evidence="6" id="KW-1185">Reference proteome</keyword>
<accession>A0A223SCH3</accession>
<dbReference type="PROSITE" id="PS00194">
    <property type="entry name" value="THIOREDOXIN_1"/>
    <property type="match status" value="1"/>
</dbReference>
<dbReference type="SUPFAM" id="SSF52833">
    <property type="entry name" value="Thioredoxin-like"/>
    <property type="match status" value="1"/>
</dbReference>
<feature type="domain" description="Thioredoxin" evidence="4">
    <location>
        <begin position="54"/>
        <end position="191"/>
    </location>
</feature>
<dbReference type="KEGG" id="ngv:CDO52_26450"/>
<dbReference type="Proteomes" id="UP000215005">
    <property type="component" value="Chromosome"/>
</dbReference>
<evidence type="ECO:0000256" key="1">
    <source>
        <dbReference type="ARBA" id="ARBA00004196"/>
    </source>
</evidence>
<evidence type="ECO:0000313" key="5">
    <source>
        <dbReference type="EMBL" id="ASU85871.1"/>
    </source>
</evidence>
<dbReference type="RefSeq" id="WP_017618405.1">
    <property type="nucleotide sequence ID" value="NZ_ANBG01000165.1"/>
</dbReference>
<name>A0A223SCH3_9ACTN</name>
<dbReference type="Pfam" id="PF08534">
    <property type="entry name" value="Redoxin"/>
    <property type="match status" value="1"/>
</dbReference>
<gene>
    <name evidence="5" type="ORF">CDO52_26450</name>
</gene>
<dbReference type="Gene3D" id="3.40.30.10">
    <property type="entry name" value="Glutaredoxin"/>
    <property type="match status" value="1"/>
</dbReference>
<evidence type="ECO:0000256" key="3">
    <source>
        <dbReference type="SAM" id="MobiDB-lite"/>
    </source>
</evidence>